<dbReference type="GeneTree" id="ENSGT00390000017163"/>
<sequence>KTHSLAPVRTLPRCHGGCRSHRVAGTNLRYMPRCAVLYCPGNNERKLRKMASLSGQDCAVLDWEDGVALSKKVLLDTHRVSLTEPIYLVTLVEIAVRFLKFRVVCEEVCCLAPTVGLHNDGVVFGSDDFCANIGRMPTKDARELLHVRHKVVVMTKAFSLQAIDLVSIDYEDGGLQQLATEGALMGFTAKQVFHPKQVQAAQEEFSSSQERHQKQGKIHFFMIDMPSVKQAQSIAMLAAAVTGK</sequence>
<keyword evidence="4" id="KW-1185">Reference proteome</keyword>
<dbReference type="Gene3D" id="3.20.20.60">
    <property type="entry name" value="Phosphoenolpyruvate-binding domains"/>
    <property type="match status" value="2"/>
</dbReference>
<name>A0A8C7W5T8_ONCMY</name>
<dbReference type="PANTHER" id="PTHR11105:SF0">
    <property type="entry name" value="CITRAMALYL-COA LYASE, MITOCHONDRIAL"/>
    <property type="match status" value="1"/>
</dbReference>
<dbReference type="SUPFAM" id="SSF51621">
    <property type="entry name" value="Phosphoenolpyruvate/pyruvate domain"/>
    <property type="match status" value="1"/>
</dbReference>
<dbReference type="Pfam" id="PF03328">
    <property type="entry name" value="HpcH_HpaI"/>
    <property type="match status" value="1"/>
</dbReference>
<dbReference type="GO" id="GO:0106064">
    <property type="term" value="P:regulation of cobalamin metabolic process"/>
    <property type="evidence" value="ECO:0007669"/>
    <property type="project" value="TreeGrafter"/>
</dbReference>
<dbReference type="GO" id="GO:0047777">
    <property type="term" value="F:(S)-citramalyl-CoA lyase activity"/>
    <property type="evidence" value="ECO:0007669"/>
    <property type="project" value="TreeGrafter"/>
</dbReference>
<protein>
    <submittedName>
        <fullName evidence="3">Citrate lyase beta like</fullName>
    </submittedName>
</protein>
<dbReference type="InterPro" id="IPR040186">
    <property type="entry name" value="Citramalyl-CoA_lyase"/>
</dbReference>
<dbReference type="Ensembl" id="ENSOMYT00000077491.2">
    <property type="protein sequence ID" value="ENSOMYP00000071168.2"/>
    <property type="gene ID" value="ENSOMYG00000032904.2"/>
</dbReference>
<dbReference type="InterPro" id="IPR040442">
    <property type="entry name" value="Pyrv_kinase-like_dom_sf"/>
</dbReference>
<dbReference type="Proteomes" id="UP000694395">
    <property type="component" value="Chromosome 22"/>
</dbReference>
<organism evidence="3 4">
    <name type="scientific">Oncorhynchus mykiss</name>
    <name type="common">Rainbow trout</name>
    <name type="synonym">Salmo gairdneri</name>
    <dbReference type="NCBI Taxonomy" id="8022"/>
    <lineage>
        <taxon>Eukaryota</taxon>
        <taxon>Metazoa</taxon>
        <taxon>Chordata</taxon>
        <taxon>Craniata</taxon>
        <taxon>Vertebrata</taxon>
        <taxon>Euteleostomi</taxon>
        <taxon>Actinopterygii</taxon>
        <taxon>Neopterygii</taxon>
        <taxon>Teleostei</taxon>
        <taxon>Protacanthopterygii</taxon>
        <taxon>Salmoniformes</taxon>
        <taxon>Salmonidae</taxon>
        <taxon>Salmoninae</taxon>
        <taxon>Oncorhynchus</taxon>
    </lineage>
</organism>
<evidence type="ECO:0000256" key="1">
    <source>
        <dbReference type="ARBA" id="ARBA00022723"/>
    </source>
</evidence>
<keyword evidence="1" id="KW-0479">Metal-binding</keyword>
<proteinExistence type="predicted"/>
<reference evidence="3" key="2">
    <citation type="submission" date="2025-08" db="UniProtKB">
        <authorList>
            <consortium name="Ensembl"/>
        </authorList>
    </citation>
    <scope>IDENTIFICATION</scope>
</reference>
<reference evidence="3" key="1">
    <citation type="submission" date="2020-07" db="EMBL/GenBank/DDBJ databases">
        <title>A long reads based de novo assembly of the rainbow trout Arlee double haploid line genome.</title>
        <authorList>
            <person name="Gao G."/>
            <person name="Palti Y."/>
        </authorList>
    </citation>
    <scope>NUCLEOTIDE SEQUENCE [LARGE SCALE GENOMIC DNA]</scope>
</reference>
<reference evidence="3" key="3">
    <citation type="submission" date="2025-09" db="UniProtKB">
        <authorList>
            <consortium name="Ensembl"/>
        </authorList>
    </citation>
    <scope>IDENTIFICATION</scope>
</reference>
<evidence type="ECO:0000313" key="3">
    <source>
        <dbReference type="Ensembl" id="ENSOMYP00000071168.2"/>
    </source>
</evidence>
<dbReference type="InterPro" id="IPR005000">
    <property type="entry name" value="Aldolase/citrate-lyase_domain"/>
</dbReference>
<dbReference type="AlphaFoldDB" id="A0A8C7W5T8"/>
<dbReference type="GO" id="GO:0046872">
    <property type="term" value="F:metal ion binding"/>
    <property type="evidence" value="ECO:0007669"/>
    <property type="project" value="UniProtKB-KW"/>
</dbReference>
<dbReference type="PANTHER" id="PTHR11105">
    <property type="entry name" value="CITRATE LYASE SUBUNIT BETA-RELATED"/>
    <property type="match status" value="1"/>
</dbReference>
<gene>
    <name evidence="3" type="primary">CLYBL</name>
</gene>
<feature type="domain" description="HpcH/HpaI aldolase/citrate lyase" evidence="2">
    <location>
        <begin position="120"/>
        <end position="195"/>
    </location>
</feature>
<accession>A0A8C7W5T8</accession>
<dbReference type="InterPro" id="IPR015813">
    <property type="entry name" value="Pyrv/PenolPyrv_kinase-like_dom"/>
</dbReference>
<evidence type="ECO:0000259" key="2">
    <source>
        <dbReference type="Pfam" id="PF03328"/>
    </source>
</evidence>
<evidence type="ECO:0000313" key="4">
    <source>
        <dbReference type="Proteomes" id="UP000694395"/>
    </source>
</evidence>